<evidence type="ECO:0000313" key="3">
    <source>
        <dbReference type="Proteomes" id="UP000011713"/>
    </source>
</evidence>
<dbReference type="AlphaFoldDB" id="M4BYX1"/>
<dbReference type="InParanoid" id="M4BYX1"/>
<dbReference type="HOGENOM" id="CLU_2338034_0_0_1"/>
<evidence type="ECO:0000313" key="2">
    <source>
        <dbReference type="EnsemblProtists" id="HpaP811769"/>
    </source>
</evidence>
<organism evidence="2 3">
    <name type="scientific">Hyaloperonospora arabidopsidis (strain Emoy2)</name>
    <name type="common">Downy mildew agent</name>
    <name type="synonym">Peronospora arabidopsidis</name>
    <dbReference type="NCBI Taxonomy" id="559515"/>
    <lineage>
        <taxon>Eukaryota</taxon>
        <taxon>Sar</taxon>
        <taxon>Stramenopiles</taxon>
        <taxon>Oomycota</taxon>
        <taxon>Peronosporomycetes</taxon>
        <taxon>Peronosporales</taxon>
        <taxon>Peronosporaceae</taxon>
        <taxon>Hyaloperonospora</taxon>
    </lineage>
</organism>
<proteinExistence type="predicted"/>
<dbReference type="EMBL" id="JH598051">
    <property type="status" value="NOT_ANNOTATED_CDS"/>
    <property type="molecule type" value="Genomic_DNA"/>
</dbReference>
<sequence length="98" mass="10988">MLAKTVARPPLKTHKWSHLPGQAAPGDVEGPVFVLPVVRLKLIDLFVRPELCCVDAVLRQHMAHPHAMTRLDQLGGKHRRRVATQRLVGVITLELDTY</sequence>
<feature type="region of interest" description="Disordered" evidence="1">
    <location>
        <begin position="1"/>
        <end position="26"/>
    </location>
</feature>
<protein>
    <submittedName>
        <fullName evidence="2">Uncharacterized protein</fullName>
    </submittedName>
</protein>
<accession>M4BYX1</accession>
<evidence type="ECO:0000256" key="1">
    <source>
        <dbReference type="SAM" id="MobiDB-lite"/>
    </source>
</evidence>
<reference evidence="3" key="1">
    <citation type="journal article" date="2010" name="Science">
        <title>Signatures of adaptation to obligate biotrophy in the Hyaloperonospora arabidopsidis genome.</title>
        <authorList>
            <person name="Baxter L."/>
            <person name="Tripathy S."/>
            <person name="Ishaque N."/>
            <person name="Boot N."/>
            <person name="Cabral A."/>
            <person name="Kemen E."/>
            <person name="Thines M."/>
            <person name="Ah-Fong A."/>
            <person name="Anderson R."/>
            <person name="Badejoko W."/>
            <person name="Bittner-Eddy P."/>
            <person name="Boore J.L."/>
            <person name="Chibucos M.C."/>
            <person name="Coates M."/>
            <person name="Dehal P."/>
            <person name="Delehaunty K."/>
            <person name="Dong S."/>
            <person name="Downton P."/>
            <person name="Dumas B."/>
            <person name="Fabro G."/>
            <person name="Fronick C."/>
            <person name="Fuerstenberg S.I."/>
            <person name="Fulton L."/>
            <person name="Gaulin E."/>
            <person name="Govers F."/>
            <person name="Hughes L."/>
            <person name="Humphray S."/>
            <person name="Jiang R.H."/>
            <person name="Judelson H."/>
            <person name="Kamoun S."/>
            <person name="Kyung K."/>
            <person name="Meijer H."/>
            <person name="Minx P."/>
            <person name="Morris P."/>
            <person name="Nelson J."/>
            <person name="Phuntumart V."/>
            <person name="Qutob D."/>
            <person name="Rehmany A."/>
            <person name="Rougon-Cardoso A."/>
            <person name="Ryden P."/>
            <person name="Torto-Alalibo T."/>
            <person name="Studholme D."/>
            <person name="Wang Y."/>
            <person name="Win J."/>
            <person name="Wood J."/>
            <person name="Clifton S.W."/>
            <person name="Rogers J."/>
            <person name="Van den Ackerveken G."/>
            <person name="Jones J.D."/>
            <person name="McDowell J.M."/>
            <person name="Beynon J."/>
            <person name="Tyler B.M."/>
        </authorList>
    </citation>
    <scope>NUCLEOTIDE SEQUENCE [LARGE SCALE GENOMIC DNA]</scope>
    <source>
        <strain evidence="3">Emoy2</strain>
    </source>
</reference>
<dbReference type="VEuPathDB" id="FungiDB:HpaG811769"/>
<dbReference type="Proteomes" id="UP000011713">
    <property type="component" value="Unassembled WGS sequence"/>
</dbReference>
<reference evidence="2" key="2">
    <citation type="submission" date="2015-06" db="UniProtKB">
        <authorList>
            <consortium name="EnsemblProtists"/>
        </authorList>
    </citation>
    <scope>IDENTIFICATION</scope>
    <source>
        <strain evidence="2">Emoy2</strain>
    </source>
</reference>
<dbReference type="EnsemblProtists" id="HpaT811769">
    <property type="protein sequence ID" value="HpaP811769"/>
    <property type="gene ID" value="HpaG811769"/>
</dbReference>
<keyword evidence="3" id="KW-1185">Reference proteome</keyword>
<name>M4BYX1_HYAAE</name>